<dbReference type="EMBL" id="JAPDRN010000057">
    <property type="protein sequence ID" value="KAJ9631429.1"/>
    <property type="molecule type" value="Genomic_DNA"/>
</dbReference>
<evidence type="ECO:0000259" key="7">
    <source>
        <dbReference type="Pfam" id="PF25107"/>
    </source>
</evidence>
<feature type="domain" description="Hemicentin-1-like von Willebrand factor A" evidence="6">
    <location>
        <begin position="338"/>
        <end position="493"/>
    </location>
</feature>
<comment type="caution">
    <text evidence="8">The sequence shown here is derived from an EMBL/GenBank/DDBJ whole genome shotgun (WGS) entry which is preliminary data.</text>
</comment>
<name>A0AA39CX99_9EURO</name>
<gene>
    <name evidence="8" type="ORF">H2204_008156</name>
</gene>
<keyword evidence="2" id="KW-0964">Secreted</keyword>
<evidence type="ECO:0000256" key="3">
    <source>
        <dbReference type="ARBA" id="ARBA00022729"/>
    </source>
</evidence>
<evidence type="ECO:0000259" key="6">
    <source>
        <dbReference type="Pfam" id="PF25106"/>
    </source>
</evidence>
<dbReference type="Pfam" id="PF25107">
    <property type="entry name" value="VWA7_N"/>
    <property type="match status" value="1"/>
</dbReference>
<dbReference type="AlphaFoldDB" id="A0AA39CX99"/>
<dbReference type="InterPro" id="IPR036465">
    <property type="entry name" value="vWFA_dom_sf"/>
</dbReference>
<evidence type="ECO:0000256" key="2">
    <source>
        <dbReference type="ARBA" id="ARBA00022525"/>
    </source>
</evidence>
<keyword evidence="3" id="KW-0732">Signal</keyword>
<proteinExistence type="predicted"/>
<dbReference type="InterPro" id="IPR056862">
    <property type="entry name" value="VWA7_N"/>
</dbReference>
<dbReference type="SUPFAM" id="SSF53300">
    <property type="entry name" value="vWA-like"/>
    <property type="match status" value="1"/>
</dbReference>
<organism evidence="8">
    <name type="scientific">Knufia peltigerae</name>
    <dbReference type="NCBI Taxonomy" id="1002370"/>
    <lineage>
        <taxon>Eukaryota</taxon>
        <taxon>Fungi</taxon>
        <taxon>Dikarya</taxon>
        <taxon>Ascomycota</taxon>
        <taxon>Pezizomycotina</taxon>
        <taxon>Eurotiomycetes</taxon>
        <taxon>Chaetothyriomycetidae</taxon>
        <taxon>Chaetothyriales</taxon>
        <taxon>Trichomeriaceae</taxon>
        <taxon>Knufia</taxon>
    </lineage>
</organism>
<feature type="domain" description="Hemicentin/VWA7 galactose-binding" evidence="5">
    <location>
        <begin position="523"/>
        <end position="612"/>
    </location>
</feature>
<protein>
    <recommendedName>
        <fullName evidence="9">VWFA domain-containing protein</fullName>
    </recommendedName>
</protein>
<sequence length="934" mass="97895">MAPLVSTKGWPVHCPEYEFPFLVQYCGGIDAASARDELEAAHLQGKRMKRLSKSRPRAAALSMALGFGILQASGSVQAFSVSVHADITKEELAQIQGRAGAGLVFQWDDLALKHIADANRAVDDILDGSAALYSPERHFTNEDVSAASERIIELRRRIIHTARTTRPLPSGARPGSQVIREDLGKVIHTIQDYYSHGNWVELGNTDIDRRLGVSVIPRVPTSVAPCPSNPNSYAPSAGGALSTSYFIGHGSRETIGCDLQQLPANKCFHGNYRPTCMGVNKDLSAADAASEGVAQNPLHGAARALAAKATREFVQGIVDELENDYDALRQVFNLRSSFVAVVDHTTSMSASIAGAKNLVGQMVNAVSQNAELAPENYILVSYGDPEVDPAIVTVDPQMFLSHINGISLHGGGTDCPELTNSGILTAANAASFGADVWVFTDATSKDRDKLNALTALAKSKGLKINFALTGSCSPTDPGYIQLASDTGGQVMRVQPSQIGQLADAIIPAMGYGRGEVLNVSKMLANGSIDSHSLPVETGMREVTIALSVPPNDVPANHNVVLTDPSGAVVVSGPGVTIKTFNDNYTARITAPTPGLWSVAISGSGPYALTAGGVGLVQFPLFEFVDVNADIHGGLFPRGGLPLVGEDALASASVFGPVTGVAFEGIDLAGNTLYSIPMSQQTPMEDEDNYVGSVPVSGVPFRVRARGVDDHGRAFTRVHPAVWSASTLAIRRSEQIPVEGAAGHAVVVPYEVTNSGVTGRFQLSAAVDNGFGAQVEPMQIDIASGQTARVLVTYAIPDESALLETAKAVITATRASNQRDYNSVSTHVSSNGVAIRSIAPGEVADGLNGAAGDDIAFRVPLPIGKTSLSIISYGGAGNISLFGADGRPASRESYDVSSTRQGNAETIRLTGLAGSAVYFIVSGESAFSGVSVRVQ</sequence>
<evidence type="ECO:0000259" key="5">
    <source>
        <dbReference type="Pfam" id="PF23560"/>
    </source>
</evidence>
<accession>A0AA39CX99</accession>
<evidence type="ECO:0000256" key="4">
    <source>
        <dbReference type="ARBA" id="ARBA00023180"/>
    </source>
</evidence>
<evidence type="ECO:0000313" key="8">
    <source>
        <dbReference type="EMBL" id="KAJ9631429.1"/>
    </source>
</evidence>
<dbReference type="GO" id="GO:0005576">
    <property type="term" value="C:extracellular region"/>
    <property type="evidence" value="ECO:0007669"/>
    <property type="project" value="UniProtKB-SubCell"/>
</dbReference>
<reference evidence="8" key="1">
    <citation type="submission" date="2022-10" db="EMBL/GenBank/DDBJ databases">
        <title>Culturing micro-colonial fungi from biological soil crusts in the Mojave desert and describing Neophaeococcomyces mojavensis, and introducing the new genera and species Taxawa tesnikishii.</title>
        <authorList>
            <person name="Kurbessoian T."/>
            <person name="Stajich J.E."/>
        </authorList>
    </citation>
    <scope>NUCLEOTIDE SEQUENCE</scope>
    <source>
        <strain evidence="8">TK_35</strain>
    </source>
</reference>
<keyword evidence="4" id="KW-0325">Glycoprotein</keyword>
<dbReference type="Pfam" id="PF25106">
    <property type="entry name" value="VWA_4"/>
    <property type="match status" value="1"/>
</dbReference>
<dbReference type="InterPro" id="IPR056475">
    <property type="entry name" value="GBD_Hemicentin/VWA7"/>
</dbReference>
<dbReference type="InterPro" id="IPR052577">
    <property type="entry name" value="VWA7"/>
</dbReference>
<evidence type="ECO:0000256" key="1">
    <source>
        <dbReference type="ARBA" id="ARBA00004613"/>
    </source>
</evidence>
<dbReference type="Gene3D" id="2.60.120.380">
    <property type="match status" value="1"/>
</dbReference>
<dbReference type="InterPro" id="IPR056861">
    <property type="entry name" value="HMCN1-like_VWA"/>
</dbReference>
<feature type="domain" description="VWA7 N-terminal" evidence="7">
    <location>
        <begin position="111"/>
        <end position="323"/>
    </location>
</feature>
<evidence type="ECO:0008006" key="9">
    <source>
        <dbReference type="Google" id="ProtNLM"/>
    </source>
</evidence>
<dbReference type="PANTHER" id="PTHR14905:SF7">
    <property type="entry name" value="VON WILLEBRAND FACTOR A DOMAIN-CONTAINING PROTEIN 7"/>
    <property type="match status" value="1"/>
</dbReference>
<comment type="subcellular location">
    <subcellularLocation>
        <location evidence="1">Secreted</location>
    </subcellularLocation>
</comment>
<dbReference type="PANTHER" id="PTHR14905">
    <property type="entry name" value="NG37"/>
    <property type="match status" value="1"/>
</dbReference>
<dbReference type="Pfam" id="PF23560">
    <property type="entry name" value="GBD_Hemicentin"/>
    <property type="match status" value="1"/>
</dbReference>